<reference evidence="1" key="1">
    <citation type="submission" date="2018-02" db="EMBL/GenBank/DDBJ databases">
        <title>Rhizophora mucronata_Transcriptome.</title>
        <authorList>
            <person name="Meera S.P."/>
            <person name="Sreeshan A."/>
            <person name="Augustine A."/>
        </authorList>
    </citation>
    <scope>NUCLEOTIDE SEQUENCE</scope>
    <source>
        <tissue evidence="1">Leaf</tissue>
    </source>
</reference>
<accession>A0A2P2NUS9</accession>
<name>A0A2P2NUS9_RHIMU</name>
<evidence type="ECO:0000313" key="1">
    <source>
        <dbReference type="EMBL" id="MBX46193.1"/>
    </source>
</evidence>
<dbReference type="EMBL" id="GGEC01065709">
    <property type="protein sequence ID" value="MBX46193.1"/>
    <property type="molecule type" value="Transcribed_RNA"/>
</dbReference>
<dbReference type="AlphaFoldDB" id="A0A2P2NUS9"/>
<protein>
    <submittedName>
        <fullName evidence="1">Uncharacterized protein</fullName>
    </submittedName>
</protein>
<organism evidence="1">
    <name type="scientific">Rhizophora mucronata</name>
    <name type="common">Asiatic mangrove</name>
    <dbReference type="NCBI Taxonomy" id="61149"/>
    <lineage>
        <taxon>Eukaryota</taxon>
        <taxon>Viridiplantae</taxon>
        <taxon>Streptophyta</taxon>
        <taxon>Embryophyta</taxon>
        <taxon>Tracheophyta</taxon>
        <taxon>Spermatophyta</taxon>
        <taxon>Magnoliopsida</taxon>
        <taxon>eudicotyledons</taxon>
        <taxon>Gunneridae</taxon>
        <taxon>Pentapetalae</taxon>
        <taxon>rosids</taxon>
        <taxon>fabids</taxon>
        <taxon>Malpighiales</taxon>
        <taxon>Rhizophoraceae</taxon>
        <taxon>Rhizophora</taxon>
    </lineage>
</organism>
<sequence>MHLVNLSTLSSIGQAKLDSSIANAKSCYKRMNQPGIIFFFF</sequence>
<proteinExistence type="predicted"/>